<feature type="chain" id="PRO_5042246281" description="Nuclear control of ATPase protein 2" evidence="7">
    <location>
        <begin position="24"/>
        <end position="831"/>
    </location>
</feature>
<dbReference type="PANTHER" id="PTHR28234:SF1">
    <property type="entry name" value="NUCLEAR CONTROL OF ATPASE PROTEIN 2"/>
    <property type="match status" value="1"/>
</dbReference>
<evidence type="ECO:0000256" key="7">
    <source>
        <dbReference type="SAM" id="SignalP"/>
    </source>
</evidence>
<comment type="caution">
    <text evidence="8">The sequence shown here is derived from an EMBL/GenBank/DDBJ whole genome shotgun (WGS) entry which is preliminary data.</text>
</comment>
<evidence type="ECO:0008006" key="10">
    <source>
        <dbReference type="Google" id="ProtNLM"/>
    </source>
</evidence>
<evidence type="ECO:0000256" key="6">
    <source>
        <dbReference type="SAM" id="MobiDB-lite"/>
    </source>
</evidence>
<sequence>MGAMFSHYVSLALLLCLLPTTQSWQLFQKPPPPSTDTPTQPPISEIPVDKFSKFPKSAPRPRNPFHRKRHKIQATSPIADDDDYLAASFNGIPSLPPWWEVLASQMKSIIMYKPPVGIASIFVMFNFVFGRNKRFVQSLLIDDEQERSLMMKNKRKKRVGRSLDLDSADRRLGIGLGGVEVVRAELCIAALEDQIIAKEDDDKNSGDTNVRSRDLLDPETRSKYASAAREALEVVATQSLAKEDYIEETLEPLSRLKGLYDTYESLKNDRNYFTEGKQKQENYDIDLLWMSAKVSEVRTLDALLRVLRERLIRSAARLRKKEKYRQWRLGWYDYGVAKVWKRYYRKLIKGKSIDDDRRNLQLTSAALKREMERLGEVQMLLLNRPAELSETILLTASSATCDKAEDKNHCLFDANGAKLALQQGDNSMVNYSIESHLWTTKTRALINELITETITSVFKATDKIDDRNTTVGQDLKKLRDWASYKNVDIDGWYCALSLSENLSKARLMREQKFLPVALDVKHLWKKIDKRTFGIPSSLCVVGAAFFIHKTVYLPYWDEILDISIKTRDAIWGVIEFRFWNPLKDIVLDLLNVRPRLLDPYALTNEETSLDNMLKDLGIGDGTKEGRPEALAEASRMYEKELAQGAIKNLFRGGMVRLLLIQVQQLKTGLLQAMGSIDDLMDSNRLNVQLLAAIPAFLLVNFGTRLFFRTLYSLRSRDFVGLSNAKSEMADLLRSMERCLLLANHGNDFEEPKSIDSNTMILSANELGEFVLLMHQYLVILDFCSPPFPTKGCDSIHLSLQDLLMQGQLTKKRQLQLMQLINAKHSELMKYK</sequence>
<keyword evidence="4" id="KW-0496">Mitochondrion</keyword>
<dbReference type="EMBL" id="BLLK01000062">
    <property type="protein sequence ID" value="GFH59374.1"/>
    <property type="molecule type" value="Genomic_DNA"/>
</dbReference>
<keyword evidence="9" id="KW-1185">Reference proteome</keyword>
<dbReference type="PANTHER" id="PTHR28234">
    <property type="entry name" value="NUCLEAR CONTROL OF ATPASE PROTEIN 2"/>
    <property type="match status" value="1"/>
</dbReference>
<proteinExistence type="predicted"/>
<evidence type="ECO:0000256" key="5">
    <source>
        <dbReference type="ARBA" id="ARBA00023136"/>
    </source>
</evidence>
<comment type="subcellular location">
    <subcellularLocation>
        <location evidence="1">Mitochondrion membrane</location>
        <topology evidence="1">Multi-pass membrane protein</topology>
    </subcellularLocation>
</comment>
<evidence type="ECO:0000256" key="1">
    <source>
        <dbReference type="ARBA" id="ARBA00004225"/>
    </source>
</evidence>
<dbReference type="AlphaFoldDB" id="A0AAD3HDM9"/>
<gene>
    <name evidence="8" type="ORF">CTEN210_15850</name>
</gene>
<protein>
    <recommendedName>
        <fullName evidence="10">Nuclear control of ATPase protein 2</fullName>
    </recommendedName>
</protein>
<keyword evidence="2" id="KW-0812">Transmembrane</keyword>
<evidence type="ECO:0000313" key="9">
    <source>
        <dbReference type="Proteomes" id="UP001054902"/>
    </source>
</evidence>
<feature type="signal peptide" evidence="7">
    <location>
        <begin position="1"/>
        <end position="23"/>
    </location>
</feature>
<accession>A0AAD3HDM9</accession>
<evidence type="ECO:0000256" key="3">
    <source>
        <dbReference type="ARBA" id="ARBA00022989"/>
    </source>
</evidence>
<dbReference type="InterPro" id="IPR013946">
    <property type="entry name" value="NCA2-like"/>
</dbReference>
<organism evidence="8 9">
    <name type="scientific">Chaetoceros tenuissimus</name>
    <dbReference type="NCBI Taxonomy" id="426638"/>
    <lineage>
        <taxon>Eukaryota</taxon>
        <taxon>Sar</taxon>
        <taxon>Stramenopiles</taxon>
        <taxon>Ochrophyta</taxon>
        <taxon>Bacillariophyta</taxon>
        <taxon>Coscinodiscophyceae</taxon>
        <taxon>Chaetocerotophycidae</taxon>
        <taxon>Chaetocerotales</taxon>
        <taxon>Chaetocerotaceae</taxon>
        <taxon>Chaetoceros</taxon>
    </lineage>
</organism>
<keyword evidence="7" id="KW-0732">Signal</keyword>
<keyword evidence="5" id="KW-0472">Membrane</keyword>
<evidence type="ECO:0000256" key="2">
    <source>
        <dbReference type="ARBA" id="ARBA00022692"/>
    </source>
</evidence>
<reference evidence="8 9" key="1">
    <citation type="journal article" date="2021" name="Sci. Rep.">
        <title>The genome of the diatom Chaetoceros tenuissimus carries an ancient integrated fragment of an extant virus.</title>
        <authorList>
            <person name="Hongo Y."/>
            <person name="Kimura K."/>
            <person name="Takaki Y."/>
            <person name="Yoshida Y."/>
            <person name="Baba S."/>
            <person name="Kobayashi G."/>
            <person name="Nagasaki K."/>
            <person name="Hano T."/>
            <person name="Tomaru Y."/>
        </authorList>
    </citation>
    <scope>NUCLEOTIDE SEQUENCE [LARGE SCALE GENOMIC DNA]</scope>
    <source>
        <strain evidence="8 9">NIES-3715</strain>
    </source>
</reference>
<feature type="compositionally biased region" description="Basic residues" evidence="6">
    <location>
        <begin position="63"/>
        <end position="72"/>
    </location>
</feature>
<dbReference type="Pfam" id="PF08637">
    <property type="entry name" value="NCA2"/>
    <property type="match status" value="1"/>
</dbReference>
<feature type="region of interest" description="Disordered" evidence="6">
    <location>
        <begin position="27"/>
        <end position="72"/>
    </location>
</feature>
<keyword evidence="3" id="KW-1133">Transmembrane helix</keyword>
<evidence type="ECO:0000256" key="4">
    <source>
        <dbReference type="ARBA" id="ARBA00023128"/>
    </source>
</evidence>
<evidence type="ECO:0000313" key="8">
    <source>
        <dbReference type="EMBL" id="GFH59374.1"/>
    </source>
</evidence>
<name>A0AAD3HDM9_9STRA</name>
<dbReference type="Proteomes" id="UP001054902">
    <property type="component" value="Unassembled WGS sequence"/>
</dbReference>
<feature type="compositionally biased region" description="Pro residues" evidence="6">
    <location>
        <begin position="29"/>
        <end position="41"/>
    </location>
</feature>
<dbReference type="GO" id="GO:0005741">
    <property type="term" value="C:mitochondrial outer membrane"/>
    <property type="evidence" value="ECO:0007669"/>
    <property type="project" value="TreeGrafter"/>
</dbReference>